<name>A0A7X0J8U0_9SPHN</name>
<dbReference type="GO" id="GO:0019068">
    <property type="term" value="P:virion assembly"/>
    <property type="evidence" value="ECO:0007669"/>
    <property type="project" value="InterPro"/>
</dbReference>
<protein>
    <submittedName>
        <fullName evidence="1">Uncharacterized protein</fullName>
    </submittedName>
</protein>
<proteinExistence type="predicted"/>
<organism evidence="1 2">
    <name type="scientific">Sphingomonas endophytica</name>
    <dbReference type="NCBI Taxonomy" id="869719"/>
    <lineage>
        <taxon>Bacteria</taxon>
        <taxon>Pseudomonadati</taxon>
        <taxon>Pseudomonadota</taxon>
        <taxon>Alphaproteobacteria</taxon>
        <taxon>Sphingomonadales</taxon>
        <taxon>Sphingomonadaceae</taxon>
        <taxon>Sphingomonas</taxon>
    </lineage>
</organism>
<gene>
    <name evidence="1" type="ORF">F4693_000160</name>
</gene>
<dbReference type="InterPro" id="IPR008018">
    <property type="entry name" value="Phage_tail_attach_FII"/>
</dbReference>
<dbReference type="Pfam" id="PF05354">
    <property type="entry name" value="Phage_attach"/>
    <property type="match status" value="1"/>
</dbReference>
<dbReference type="AlphaFoldDB" id="A0A7X0J8U0"/>
<sequence>MTPDPFAAAAPAIFAAFADRERIVYTQGSVVLPPISAIRIDADAGDLLGSTPAAVSYEIRAADLPAPPSKRDHFTHRGRRWNVEERKALEDVAGWRVFVVDAGPVA</sequence>
<comment type="caution">
    <text evidence="1">The sequence shown here is derived from an EMBL/GenBank/DDBJ whole genome shotgun (WGS) entry which is preliminary data.</text>
</comment>
<dbReference type="EMBL" id="JACHBT010000001">
    <property type="protein sequence ID" value="MBB6503211.1"/>
    <property type="molecule type" value="Genomic_DNA"/>
</dbReference>
<reference evidence="1 2" key="1">
    <citation type="submission" date="2020-08" db="EMBL/GenBank/DDBJ databases">
        <title>The Agave Microbiome: Exploring the role of microbial communities in plant adaptations to desert environments.</title>
        <authorList>
            <person name="Partida-Martinez L.P."/>
        </authorList>
    </citation>
    <scope>NUCLEOTIDE SEQUENCE [LARGE SCALE GENOMIC DNA]</scope>
    <source>
        <strain evidence="1 2">AS3.13</strain>
    </source>
</reference>
<evidence type="ECO:0000313" key="2">
    <source>
        <dbReference type="Proteomes" id="UP000522313"/>
    </source>
</evidence>
<dbReference type="Proteomes" id="UP000522313">
    <property type="component" value="Unassembled WGS sequence"/>
</dbReference>
<reference evidence="1 2" key="2">
    <citation type="submission" date="2020-08" db="EMBL/GenBank/DDBJ databases">
        <authorList>
            <person name="Partida-Martinez L."/>
            <person name="Huntemann M."/>
            <person name="Clum A."/>
            <person name="Wang J."/>
            <person name="Palaniappan K."/>
            <person name="Ritter S."/>
            <person name="Chen I.-M."/>
            <person name="Stamatis D."/>
            <person name="Reddy T."/>
            <person name="O'Malley R."/>
            <person name="Daum C."/>
            <person name="Shapiro N."/>
            <person name="Ivanova N."/>
            <person name="Kyrpides N."/>
            <person name="Woyke T."/>
        </authorList>
    </citation>
    <scope>NUCLEOTIDE SEQUENCE [LARGE SCALE GENOMIC DNA]</scope>
    <source>
        <strain evidence="1 2">AS3.13</strain>
    </source>
</reference>
<evidence type="ECO:0000313" key="1">
    <source>
        <dbReference type="EMBL" id="MBB6503211.1"/>
    </source>
</evidence>
<accession>A0A7X0J8U0</accession>
<dbReference type="RefSeq" id="WP_184503760.1">
    <property type="nucleotide sequence ID" value="NZ_JACHBT010000001.1"/>
</dbReference>